<dbReference type="FunFam" id="2.10.25.10:FF:000414">
    <property type="entry name" value="von Willebrand factor"/>
    <property type="match status" value="1"/>
</dbReference>
<dbReference type="PANTHER" id="PTHR11339:SF408">
    <property type="entry name" value="MUCIN-5B"/>
    <property type="match status" value="1"/>
</dbReference>
<dbReference type="FunFam" id="2.10.25.10:FF:000674">
    <property type="entry name" value="Mucin-2"/>
    <property type="match status" value="1"/>
</dbReference>
<dbReference type="InterPro" id="IPR014853">
    <property type="entry name" value="VWF/SSPO/ZAN-like_Cys-rich_dom"/>
</dbReference>
<keyword evidence="7" id="KW-0325">Glycoprotein</keyword>
<dbReference type="Proteomes" id="UP000472277">
    <property type="component" value="Chromosome 12"/>
</dbReference>
<dbReference type="InterPro" id="IPR001846">
    <property type="entry name" value="VWF_type-D"/>
</dbReference>
<evidence type="ECO:0000259" key="12">
    <source>
        <dbReference type="PROSITE" id="PS51233"/>
    </source>
</evidence>
<comment type="caution">
    <text evidence="9">Lacks conserved residue(s) required for the propagation of feature annotation.</text>
</comment>
<feature type="domain" description="VWFD" evidence="12">
    <location>
        <begin position="3138"/>
        <end position="3313"/>
    </location>
</feature>
<feature type="compositionally biased region" description="Low complexity" evidence="10">
    <location>
        <begin position="1852"/>
        <end position="1906"/>
    </location>
</feature>
<dbReference type="Pfam" id="PF01826">
    <property type="entry name" value="TIL"/>
    <property type="match status" value="1"/>
</dbReference>
<feature type="compositionally biased region" description="Low complexity" evidence="10">
    <location>
        <begin position="2534"/>
        <end position="2580"/>
    </location>
</feature>
<dbReference type="Pfam" id="PF25962">
    <property type="entry name" value="TIL_OTOGL_Mucin"/>
    <property type="match status" value="1"/>
</dbReference>
<feature type="region of interest" description="Disordered" evidence="10">
    <location>
        <begin position="2017"/>
        <end position="2071"/>
    </location>
</feature>
<feature type="compositionally biased region" description="Low complexity" evidence="10">
    <location>
        <begin position="1541"/>
        <end position="1621"/>
    </location>
</feature>
<keyword evidence="2" id="KW-0964">Secreted</keyword>
<reference evidence="13" key="2">
    <citation type="submission" date="2025-09" db="UniProtKB">
        <authorList>
            <consortium name="Ensembl"/>
        </authorList>
    </citation>
    <scope>IDENTIFICATION</scope>
</reference>
<dbReference type="Pfam" id="PF08742">
    <property type="entry name" value="C8"/>
    <property type="match status" value="4"/>
</dbReference>
<evidence type="ECO:0000256" key="9">
    <source>
        <dbReference type="PROSITE-ProRule" id="PRU00039"/>
    </source>
</evidence>
<evidence type="ECO:0000256" key="6">
    <source>
        <dbReference type="ARBA" id="ARBA00023157"/>
    </source>
</evidence>
<evidence type="ECO:0000256" key="7">
    <source>
        <dbReference type="ARBA" id="ARBA00023180"/>
    </source>
</evidence>
<feature type="compositionally biased region" description="Low complexity" evidence="10">
    <location>
        <begin position="1181"/>
        <end position="1266"/>
    </location>
</feature>
<evidence type="ECO:0000313" key="14">
    <source>
        <dbReference type="Proteomes" id="UP000472277"/>
    </source>
</evidence>
<sequence>TSVVPTSDELCDTSVVILARVSPIHNGQVCSTWGNYHFKTFDGDIFQLPSTCNYVVTSLCKSSYEDFNIQMRRQVVDNQPTISKITMKLDGTVVELSKGSVVCYAVMEVKCHPKMSNGLLFQVEMDIKFRNKTCGLCGDFNGIQQFDEFYSHGTFSLTLSTHQPLPIIWNTKPVCEQLLSGPAFSSCKDLLAIDSFVEACVSDLCHCDNSTKSFCLCNTISEYSRQCVHAGGKPKQWRSEQFCYKTCPFNMEYKECGNPCVDTCSNPERGQLCEEHCSDGCFCPPGTVFDDVIKNGCIALSQCSCRHNGKTYAPGESYSRVIICNSCVGGQWKCVDKDCPGTCAVEGGSHINTYDGKTYTFHGDCSYVLTKDCDGMQFTVLGDLVQCGLSDSETCLKAVTLSLSEGATVTGVTIFRASSFFIIIQTTFGLQLEIQLSPIMQVYIAASTVWQQRTCGLCGNFNNNQGDDFKVLSGVTEGTAIGFVNTWKTRASCPDIKSSFESPCSLSLDNEKYAKHWCSQLADPKGLFAPCHTAISPDMYKENCMYDSCNCEKSEDCMCAAVSSYVHACAAEGIQLSDKYSTSCPNTMVYSYSIKSSDRSCRCYSDSDFTCSITFESVDGCVCSEGTYLDDEGKCVPPASCPCYYKGSVVSPGEVISKDGTMWYGPTCVAPMVFFNCSNASPGVRGLECQKSCNILDMACISTECISGCMCPSGLVSDGKGGCIKPDLCPCSHNGATYQPGDSIKVNCNTCTCKDRKWQCTTNLCHGTCAIYGDGHYITFDGKRFTFDGDCEYTLTKDYCGSNNANGSFRVITENIPCGTTGTTCSKAIKLFLGNSELILTEGNYQVIERNTGEAVPYQIRTMGIYLVIEANNGLILMWDRKTSMFIKLNPQFKGHVCGLCGNYDGNANNDFTTRSQAVVVNSLDFGNSWKVSASCPDAKSKRSPCTANPYRQSWSQKQCSIIQSKVFTDCHSKVDPSPFYDACVTDSCACDSGGDCECFCTAVAAYAEACNEAGACIAWRSPQICPLFCDYYNPPGECEWHYKACGAQCMKTCRNPSGSCSTQIPPLEGTVDIHLGYILACTCTYNGNKYPYGHIIYDTTDGHRSCMTAVCGKNGTIHRDMYLCSATTPIPSTLSTIVPTSTSSSTVTTNVFTFSTPTPTGGSTVTPTTMSTSILTTLTSKPTTITTPPTSTQPLTTTTTPTTTPTPNTTILTSTAPPTTSTTVPPTTTPTPSTTILTSTAPSTTKTTTLPSTTTPTSTPASISTGESTTQCSGEESCVWSDWINLGQPTSGSEGGDNESIKNIIADGYHICSAPEAVECRAKQYPGLQISQLGQDVTCNPSVGLICDNNKQGLQQKCFDYEIRVKCCQCGPTTPIPTTTITTTTVPPTTTPTPSNTILTSTAPSTTKTTTLPSTTTPTSTPALTSTGESTTQCSGEESCVWSDWINLGQPTSGSEGGDNESIKNIIAAGYHICSAPEAVECRAKQYPGLQISQLGQDVTCNPSVGLICDNNKQGLQQKCFDYEIRVKCCQCGPTTPIPTTTTTTTTVPPTTTPTTSTTNVTSTAPSTTKTTTLPSTTTPTSTPPSTSTGESTTQSPSTTKTTTLPSTTTPTSTPALTSTGESTTQCSGEESLKCCQCGPTTPIPTTTTTTTTVPPTTTPTTSTINLTSTAPSTTKTTTLPSTTTPTSTPASTSTGESTTQCSGEESCVWSDWINLGQPTSGSEGGDNESIKNIIAAGYNICSAPDAVECRAKQYPGLQISQLGQDVTCNPSVGLICDNNKQGLQQKCFDYEIRVKCCQCGPKTPIPTTTTTTTTTTTVPPTTTPTPSTTILTSTIRVKCCQCGPTTPIPTTTTTTTTVPPTTTPTPSTTNLTSTAPSTTKSTTLPSTTTPTSTPASTSTGESTTQCSGEESCVWSDWINLGQPTSGSEGGDNESIKNIIAAGYHICSAPEAVECRAIQYPGLQISQLGQDVTCNPSVGLICDNNKQGLQQKCFDYEIRVKCCQCGPTTPIPTTTTTTTTVPPTTTPTPSTTFLTSTAPSTTKTTTLPSTTTPTSTPASTSTGESTTQCSGEESCVWSDWINLGQPTSGSEGGDNESIKNIIAAGYHICSAPEAVECRAKQYPGLQISQLGQDVTCNPSVGLICDNNKQGLQQKCFDYEIRVKCCQCGPTTPIPTTTTTTTTVPPTTTPTTSTINLTSTAPSTTKTTTLPSTTTPTSTPASTSTGESTTQCSAPSTTKSTTLPSTTTPTSTPASTSTGESTTQCSGEESCVWSDWINLGQPTSGSEGGDNESIKNIIAAGYHICSAPEAVECRAIQYPGLQISQLGQDVTCNPSVGLICDNNKQGLQQKCFDYEIRVKCCQCGPTTPIPTTTTTTTTVPPTTTPTPSTTFLTSTAPSTTKTTTLPSTTTPTSTPASTSTGESTTQCSGEESCVWSDWINLGQPTSGSEGGDNESIKNIIAAGYHISPEAVECRAKQYPGLQISQLGQDVTCNPSVGLICDNNKQGLQQKCFDYEIRVKCCQCGPTTPIPTTTITTTTVPPTTTPTPSNTILTSTAPSTTKTTTLPSTTTPTSTPALTSTGESTTQCSGEESCVWSDWINLGQPTSGSEGGDNESIKNIIAAGYHICSAPEAVECRAKQYPGLQISQLGQDVTCNPSVGLICDNNKQGLQQKCFDYEIRVKCCQCGPTTPIPTTTITTTTVPPTTTPTPSTTILTSTAPSTTKTTTLPSTTTPTSTPASTSTGESTTQCSGEESCVWSDWINLGQPTSGSEGGDNESIKNIIAAGYHICSAPEAVECRAKQYPGLQISQLGQDVTCNPSVGLICDNNKQGLQQKCFDYEIRVKCCQCGPTTPIPTTTITTTTVPPTTTPTPSNTILTSTAPSTTKTTTLPSTTTPTSTPASTSTGESTTQCSGEESCVWSDWINLGQPTSGSEGGDNESINNIIAAGYHICSAPEAVECRAKQYPGLQISQLGQDVTCNPSVGLICDNNKQGLQQKCFDYEIRVKCCQCGPTTPIPTTTITTTTVPPTTTPTTSTTNVTSTAPSTTKTTTLPPTTTIIPTTPFAVTTGSIIYNISDHDGWCYIAICNKNCQVDTHPDCNPNTPVTTTTPTTTLLPTTTIPHTTERPTTTPKYPSEKNCICYGWGDPHYVTFDGTYYGFQGNCSYVLVKEILPKYNFSVVIDNYYCDAPDGLSCPQSLTIYYQSYEIFMTKKDIYVNQQRIIPAYETKDFRITDNGIETLLVIPAINAKVSFTGLMFSIYLPWDKFSGNTEGQCGTCDNNRTDDCRLPNGTIDSSCPDMAHQWHVADHNNSQCTPPPEPTPTQPPGCNPPICHLIQSKVFESCHKIIPYEPFIVACIFDACYMDDVTIGCTSLQTYADACAQAGVCIEWRNYTNGQCDFTCEKPKVYNACGPQVEPTCNAWYGKVYLDSNGCKSANKVEVTTCGGSCVTYAMYSLEANMMERSCTCCREESTTKKEVEMICPDGSKFNHSYIHINKCGCQRTECVTPEATQVTRSRRRKR</sequence>
<dbReference type="GO" id="GO:0005615">
    <property type="term" value="C:extracellular space"/>
    <property type="evidence" value="ECO:0007669"/>
    <property type="project" value="TreeGrafter"/>
</dbReference>
<feature type="domain" description="CTCK" evidence="11">
    <location>
        <begin position="3400"/>
        <end position="3504"/>
    </location>
</feature>
<feature type="region of interest" description="Disordered" evidence="10">
    <location>
        <begin position="1382"/>
        <end position="1433"/>
    </location>
</feature>
<dbReference type="PROSITE" id="PS01185">
    <property type="entry name" value="CTCK_1"/>
    <property type="match status" value="1"/>
</dbReference>
<feature type="compositionally biased region" description="Low complexity" evidence="10">
    <location>
        <begin position="2176"/>
        <end position="2263"/>
    </location>
</feature>
<dbReference type="FunCoup" id="A0A674A9G1">
    <property type="interactions" value="444"/>
</dbReference>
<dbReference type="GeneTree" id="ENSGT00940000156076"/>
<dbReference type="InterPro" id="IPR036084">
    <property type="entry name" value="Ser_inhib-like_sf"/>
</dbReference>
<evidence type="ECO:0000256" key="4">
    <source>
        <dbReference type="ARBA" id="ARBA00022737"/>
    </source>
</evidence>
<feature type="region of interest" description="Disordered" evidence="10">
    <location>
        <begin position="1852"/>
        <end position="1909"/>
    </location>
</feature>
<dbReference type="Ensembl" id="ENSSTUT00000057448.1">
    <property type="protein sequence ID" value="ENSSTUP00000054921.1"/>
    <property type="gene ID" value="ENSSTUG00000023262.1"/>
</dbReference>
<organism evidence="13 14">
    <name type="scientific">Salmo trutta</name>
    <name type="common">Brown trout</name>
    <dbReference type="NCBI Taxonomy" id="8032"/>
    <lineage>
        <taxon>Eukaryota</taxon>
        <taxon>Metazoa</taxon>
        <taxon>Chordata</taxon>
        <taxon>Craniata</taxon>
        <taxon>Vertebrata</taxon>
        <taxon>Euteleostomi</taxon>
        <taxon>Actinopterygii</taxon>
        <taxon>Neopterygii</taxon>
        <taxon>Teleostei</taxon>
        <taxon>Protacanthopterygii</taxon>
        <taxon>Salmoniformes</taxon>
        <taxon>Salmonidae</taxon>
        <taxon>Salmoninae</taxon>
        <taxon>Salmo</taxon>
    </lineage>
</organism>
<dbReference type="InterPro" id="IPR058753">
    <property type="entry name" value="TIL_OTOGL_Mucin"/>
</dbReference>
<feature type="compositionally biased region" description="Low complexity" evidence="10">
    <location>
        <begin position="2858"/>
        <end position="2909"/>
    </location>
</feature>
<proteinExistence type="predicted"/>
<keyword evidence="14" id="KW-1185">Reference proteome</keyword>
<feature type="region of interest" description="Disordered" evidence="10">
    <location>
        <begin position="2176"/>
        <end position="2266"/>
    </location>
</feature>
<keyword evidence="5" id="KW-0186">Copper</keyword>
<dbReference type="InterPro" id="IPR006207">
    <property type="entry name" value="Cys_knot_C"/>
</dbReference>
<dbReference type="CDD" id="cd19941">
    <property type="entry name" value="TIL"/>
    <property type="match status" value="3"/>
</dbReference>
<dbReference type="SMART" id="SM00041">
    <property type="entry name" value="CT"/>
    <property type="match status" value="1"/>
</dbReference>
<dbReference type="SMART" id="SM00832">
    <property type="entry name" value="C8"/>
    <property type="match status" value="4"/>
</dbReference>
<dbReference type="Pfam" id="PF00094">
    <property type="entry name" value="VWD"/>
    <property type="match status" value="4"/>
</dbReference>
<feature type="region of interest" description="Disordered" evidence="10">
    <location>
        <begin position="2858"/>
        <end position="2912"/>
    </location>
</feature>
<dbReference type="SUPFAM" id="SSF57567">
    <property type="entry name" value="Serine protease inhibitors"/>
    <property type="match status" value="3"/>
</dbReference>
<feature type="region of interest" description="Disordered" evidence="10">
    <location>
        <begin position="2374"/>
        <end position="2428"/>
    </location>
</feature>
<dbReference type="Gene3D" id="2.10.25.10">
    <property type="entry name" value="Laminin"/>
    <property type="match status" value="3"/>
</dbReference>
<keyword evidence="6 9" id="KW-1015">Disulfide bond</keyword>
<feature type="domain" description="VWFD" evidence="12">
    <location>
        <begin position="767"/>
        <end position="937"/>
    </location>
</feature>
<dbReference type="Pfam" id="PF13330">
    <property type="entry name" value="Mucin2_WxxW"/>
    <property type="match status" value="10"/>
</dbReference>
<comment type="subcellular location">
    <subcellularLocation>
        <location evidence="1">Secreted</location>
    </subcellularLocation>
</comment>
<evidence type="ECO:0000259" key="11">
    <source>
        <dbReference type="PROSITE" id="PS01225"/>
    </source>
</evidence>
<keyword evidence="3" id="KW-0732">Signal</keyword>
<feature type="compositionally biased region" description="Low complexity" evidence="10">
    <location>
        <begin position="1646"/>
        <end position="1701"/>
    </location>
</feature>
<accession>A0A674A9G1</accession>
<evidence type="ECO:0000256" key="2">
    <source>
        <dbReference type="ARBA" id="ARBA00022525"/>
    </source>
</evidence>
<feature type="region of interest" description="Disordered" evidence="10">
    <location>
        <begin position="1646"/>
        <end position="1704"/>
    </location>
</feature>
<dbReference type="InterPro" id="IPR025155">
    <property type="entry name" value="WxxW_domain"/>
</dbReference>
<protein>
    <submittedName>
        <fullName evidence="13">Uncharacterized protein</fullName>
    </submittedName>
</protein>
<feature type="region of interest" description="Disordered" evidence="10">
    <location>
        <begin position="1181"/>
        <end position="1270"/>
    </location>
</feature>
<comment type="subunit">
    <text evidence="8">Homomultimer; disulfide-linked. The N- and C-terminus mediate their assembly into higher order structures to form filaments. The CTCK domains of two polypeptides associate in the endoplasmic reticulum to generate intermolecularly disulfide-bonded dimers. These dimers progress to the Golgi apparatus, which is a more acidic environment than the endoplasmic reticulum. Under acidic conditions, the N-termini form non-covalent intermolecular interactions that juxtapose assemblies from different CTCK-linked dimers to produce long, disulfide-linked polymers that remain highly compact until secretion.</text>
</comment>
<dbReference type="InterPro" id="IPR002919">
    <property type="entry name" value="TIL_dom"/>
</dbReference>
<name>A0A674A9G1_SALTR</name>
<reference evidence="13" key="1">
    <citation type="submission" date="2025-08" db="UniProtKB">
        <authorList>
            <consortium name="Ensembl"/>
        </authorList>
    </citation>
    <scope>IDENTIFICATION</scope>
</reference>
<keyword evidence="4" id="KW-0677">Repeat</keyword>
<dbReference type="GO" id="GO:0031012">
    <property type="term" value="C:extracellular matrix"/>
    <property type="evidence" value="ECO:0007669"/>
    <property type="project" value="TreeGrafter"/>
</dbReference>
<dbReference type="InterPro" id="IPR001007">
    <property type="entry name" value="VWF_dom"/>
</dbReference>
<dbReference type="SMART" id="SM00216">
    <property type="entry name" value="VWD"/>
    <property type="match status" value="4"/>
</dbReference>
<dbReference type="FunFam" id="2.10.25.10:FF:000153">
    <property type="entry name" value="MUC5B isoform 1"/>
    <property type="match status" value="1"/>
</dbReference>
<feature type="region of interest" description="Disordered" evidence="10">
    <location>
        <begin position="3020"/>
        <end position="3054"/>
    </location>
</feature>
<dbReference type="PANTHER" id="PTHR11339">
    <property type="entry name" value="EXTRACELLULAR MATRIX GLYCOPROTEIN RELATED"/>
    <property type="match status" value="1"/>
</dbReference>
<dbReference type="InParanoid" id="A0A674A9G1"/>
<feature type="domain" description="VWFD" evidence="12">
    <location>
        <begin position="28"/>
        <end position="206"/>
    </location>
</feature>
<feature type="disulfide bond" evidence="9">
    <location>
        <begin position="3431"/>
        <end position="3480"/>
    </location>
</feature>
<feature type="disulfide bond" evidence="9">
    <location>
        <begin position="3442"/>
        <end position="3496"/>
    </location>
</feature>
<evidence type="ECO:0000256" key="1">
    <source>
        <dbReference type="ARBA" id="ARBA00004613"/>
    </source>
</evidence>
<evidence type="ECO:0000256" key="5">
    <source>
        <dbReference type="ARBA" id="ARBA00023008"/>
    </source>
</evidence>
<evidence type="ECO:0000313" key="13">
    <source>
        <dbReference type="Ensembl" id="ENSSTUP00000054921.1"/>
    </source>
</evidence>
<feature type="region of interest" description="Disordered" evidence="10">
    <location>
        <begin position="2534"/>
        <end position="2585"/>
    </location>
</feature>
<dbReference type="PROSITE" id="PS01225">
    <property type="entry name" value="CTCK_2"/>
    <property type="match status" value="1"/>
</dbReference>
<feature type="disulfide bond" evidence="9">
    <location>
        <begin position="3446"/>
        <end position="3498"/>
    </location>
</feature>
<feature type="region of interest" description="Disordered" evidence="10">
    <location>
        <begin position="2696"/>
        <end position="2750"/>
    </location>
</feature>
<dbReference type="SMART" id="SM00215">
    <property type="entry name" value="VWC_out"/>
    <property type="match status" value="2"/>
</dbReference>
<feature type="compositionally biased region" description="Low complexity" evidence="10">
    <location>
        <begin position="2696"/>
        <end position="2747"/>
    </location>
</feature>
<dbReference type="OMA" id="FCEKPIN"/>
<evidence type="ECO:0000256" key="8">
    <source>
        <dbReference type="ARBA" id="ARBA00063950"/>
    </source>
</evidence>
<feature type="compositionally biased region" description="Low complexity" evidence="10">
    <location>
        <begin position="2017"/>
        <end position="2068"/>
    </location>
</feature>
<evidence type="ECO:0000256" key="3">
    <source>
        <dbReference type="ARBA" id="ARBA00022729"/>
    </source>
</evidence>
<feature type="domain" description="VWFD" evidence="12">
    <location>
        <begin position="341"/>
        <end position="494"/>
    </location>
</feature>
<feature type="region of interest" description="Disordered" evidence="10">
    <location>
        <begin position="1541"/>
        <end position="1627"/>
    </location>
</feature>
<dbReference type="InterPro" id="IPR050780">
    <property type="entry name" value="Mucin_vWF_Thrombospondin_sf"/>
</dbReference>
<feature type="compositionally biased region" description="Low complexity" evidence="10">
    <location>
        <begin position="2374"/>
        <end position="2425"/>
    </location>
</feature>
<dbReference type="PROSITE" id="PS51233">
    <property type="entry name" value="VWFD"/>
    <property type="match status" value="4"/>
</dbReference>
<evidence type="ECO:0000256" key="10">
    <source>
        <dbReference type="SAM" id="MobiDB-lite"/>
    </source>
</evidence>
<feature type="compositionally biased region" description="Low complexity" evidence="10">
    <location>
        <begin position="1382"/>
        <end position="1428"/>
    </location>
</feature>